<protein>
    <submittedName>
        <fullName evidence="1">Uncharacterized protein</fullName>
    </submittedName>
</protein>
<sequence>MTGSLNEGKGRCHGTARLLIKPVQAVIELGAAGDVREKSLNAVHHANRHGSPDDFIAVALPTMRMGRNCMLPGREIELIGSHASLDSLLTFEGFKTLVRRGMLQEVEIEEIDVEPGEVGAAYVRDRRCEKYTSGWLRRNKARAERRGKPWRETLTKARGNDLTTLPLRYGSAVLHVRQVIAEMTDTQLFVSTYGFSSPAFRQMAVLPVYPDAARDTDDAA</sequence>
<evidence type="ECO:0000313" key="1">
    <source>
        <dbReference type="EMBL" id="SFQ69143.1"/>
    </source>
</evidence>
<proteinExistence type="predicted"/>
<dbReference type="Gene3D" id="3.30.70.2540">
    <property type="entry name" value="CRISPR-associated endoribonuclease Cas6/Csy4"/>
    <property type="match status" value="1"/>
</dbReference>
<accession>A0A1I6AKC3</accession>
<reference evidence="2" key="1">
    <citation type="submission" date="2016-10" db="EMBL/GenBank/DDBJ databases">
        <authorList>
            <person name="Varghese N."/>
            <person name="Submissions S."/>
        </authorList>
    </citation>
    <scope>NUCLEOTIDE SEQUENCE [LARGE SCALE GENOMIC DNA]</scope>
    <source>
        <strain evidence="2">JCM 10271</strain>
    </source>
</reference>
<dbReference type="STRING" id="93684.SAMN05421853_1239"/>
<dbReference type="InterPro" id="IPR042564">
    <property type="entry name" value="CRISPR-Cas6/Csy4_sf"/>
</dbReference>
<dbReference type="AlphaFoldDB" id="A0A1I6AKC3"/>
<organism evidence="1 2">
    <name type="scientific">Roseivivax halotolerans</name>
    <dbReference type="NCBI Taxonomy" id="93684"/>
    <lineage>
        <taxon>Bacteria</taxon>
        <taxon>Pseudomonadati</taxon>
        <taxon>Pseudomonadota</taxon>
        <taxon>Alphaproteobacteria</taxon>
        <taxon>Rhodobacterales</taxon>
        <taxon>Roseobacteraceae</taxon>
        <taxon>Roseivivax</taxon>
    </lineage>
</organism>
<name>A0A1I6AKC3_9RHOB</name>
<gene>
    <name evidence="1" type="ORF">SAMN05421853_1239</name>
</gene>
<dbReference type="EMBL" id="FOXV01000023">
    <property type="protein sequence ID" value="SFQ69143.1"/>
    <property type="molecule type" value="Genomic_DNA"/>
</dbReference>
<keyword evidence="2" id="KW-1185">Reference proteome</keyword>
<evidence type="ECO:0000313" key="2">
    <source>
        <dbReference type="Proteomes" id="UP000243106"/>
    </source>
</evidence>
<dbReference type="RefSeq" id="WP_093015900.1">
    <property type="nucleotide sequence ID" value="NZ_FOXV01000023.1"/>
</dbReference>
<dbReference type="Proteomes" id="UP000243106">
    <property type="component" value="Unassembled WGS sequence"/>
</dbReference>